<dbReference type="Gene3D" id="2.60.40.640">
    <property type="match status" value="1"/>
</dbReference>
<sequence length="395" mass="42471">MASSADGLNVVDVAIHVNTAGSDGNHGGFASGDEITGEVVVTTPEDVHVRKVDVFFTGRSQTCIDSIIAPGPVSTKKRFLKLRRRVRTFTSNPDGSWPIPFSFLVPHALDPAACSCVSLPDDHLQLPPTMGGNHSWEHAGQLLDDPTPDMVDICYKIVARVEVSDSQGRCACTETHTKLCVVPSFPEPPPSFSSEYRIREEKGVRRSILTGRLGCLVMEAQTPSALKGIKSDGATLVSTKVLVRFDPASHDCAPPAPEDIMRKIQATSTWKIGPKGTSSNGQTTYAMTRAYTEAISLPPFHLAGAKWLKRSPGWEHMQVSNGHAAPADLIAPSSGYIGGVYYLLKLAIPVELPPGKVLVPTFHSCLVSRTYELEVALLLSSAASITVRVPLHICT</sequence>
<dbReference type="STRING" id="236234.A0A1J9SFG8"/>
<dbReference type="InterPro" id="IPR039634">
    <property type="entry name" value="Bul1-like"/>
</dbReference>
<dbReference type="InterPro" id="IPR014752">
    <property type="entry name" value="Arrestin-like_C"/>
</dbReference>
<evidence type="ECO:0000313" key="1">
    <source>
        <dbReference type="EMBL" id="OJD38564.1"/>
    </source>
</evidence>
<dbReference type="RefSeq" id="XP_020134175.1">
    <property type="nucleotide sequence ID" value="XM_020275669.1"/>
</dbReference>
<organism evidence="1 2">
    <name type="scientific">Diplodia corticola</name>
    <dbReference type="NCBI Taxonomy" id="236234"/>
    <lineage>
        <taxon>Eukaryota</taxon>
        <taxon>Fungi</taxon>
        <taxon>Dikarya</taxon>
        <taxon>Ascomycota</taxon>
        <taxon>Pezizomycotina</taxon>
        <taxon>Dothideomycetes</taxon>
        <taxon>Dothideomycetes incertae sedis</taxon>
        <taxon>Botryosphaeriales</taxon>
        <taxon>Botryosphaeriaceae</taxon>
        <taxon>Diplodia</taxon>
    </lineage>
</organism>
<dbReference type="Proteomes" id="UP000183809">
    <property type="component" value="Unassembled WGS sequence"/>
</dbReference>
<dbReference type="EMBL" id="MNUE01000004">
    <property type="protein sequence ID" value="OJD38564.1"/>
    <property type="molecule type" value="Genomic_DNA"/>
</dbReference>
<protein>
    <submittedName>
        <fullName evidence="1">Arrestin (Or s-antigen) n-terminal domain protein</fullName>
    </submittedName>
</protein>
<gene>
    <name evidence="1" type="ORF">BKCO1_4000238</name>
</gene>
<dbReference type="AlphaFoldDB" id="A0A1J9SFG8"/>
<evidence type="ECO:0000313" key="2">
    <source>
        <dbReference type="Proteomes" id="UP000183809"/>
    </source>
</evidence>
<proteinExistence type="predicted"/>
<comment type="caution">
    <text evidence="1">The sequence shown here is derived from an EMBL/GenBank/DDBJ whole genome shotgun (WGS) entry which is preliminary data.</text>
</comment>
<dbReference type="PANTHER" id="PTHR31904:SF1">
    <property type="entry name" value="BYPASS OF STOP CODON PROTEIN 5-RELATED"/>
    <property type="match status" value="1"/>
</dbReference>
<keyword evidence="2" id="KW-1185">Reference proteome</keyword>
<reference evidence="1 2" key="1">
    <citation type="submission" date="2016-10" db="EMBL/GenBank/DDBJ databases">
        <title>Proteomics and genomics reveal pathogen-plant mechanisms compatible with a hemibiotrophic lifestyle of Diplodia corticola.</title>
        <authorList>
            <person name="Fernandes I."/>
            <person name="De Jonge R."/>
            <person name="Van De Peer Y."/>
            <person name="Devreese B."/>
            <person name="Alves A."/>
            <person name="Esteves A.C."/>
        </authorList>
    </citation>
    <scope>NUCLEOTIDE SEQUENCE [LARGE SCALE GENOMIC DNA]</scope>
    <source>
        <strain evidence="1 2">CBS 112549</strain>
    </source>
</reference>
<dbReference type="GeneID" id="31015930"/>
<dbReference type="PANTHER" id="PTHR31904">
    <property type="entry name" value="BYPASS OF STOP CODON PROTEIN 5-RELATED"/>
    <property type="match status" value="1"/>
</dbReference>
<accession>A0A1J9SFG8</accession>
<name>A0A1J9SFG8_9PEZI</name>
<dbReference type="OrthoDB" id="2283785at2759"/>